<dbReference type="Gene3D" id="3.90.75.20">
    <property type="match status" value="1"/>
</dbReference>
<dbReference type="Proteomes" id="UP000439903">
    <property type="component" value="Unassembled WGS sequence"/>
</dbReference>
<protein>
    <submittedName>
        <fullName evidence="1">His-Me finger endonuclease</fullName>
    </submittedName>
</protein>
<keyword evidence="1" id="KW-0255">Endonuclease</keyword>
<evidence type="ECO:0000313" key="2">
    <source>
        <dbReference type="Proteomes" id="UP000439903"/>
    </source>
</evidence>
<keyword evidence="1" id="KW-0540">Nuclease</keyword>
<dbReference type="GO" id="GO:0004519">
    <property type="term" value="F:endonuclease activity"/>
    <property type="evidence" value="ECO:0007669"/>
    <property type="project" value="UniProtKB-KW"/>
</dbReference>
<dbReference type="InterPro" id="IPR003647">
    <property type="entry name" value="Intron_nuc_1_rpt"/>
</dbReference>
<name>A0A8H4A755_GIGMA</name>
<keyword evidence="1" id="KW-0378">Hydrolase</keyword>
<sequence length="199" mass="23013">MEVWLPVISTSDLLVSNLGRIKNKKGKHDNRAVNLEWVTSKENAERTVFRNPSKSRSRKVVQMSLDGNVVQIWDSITLASNTLSIVMSNISRCCSGRLNTAKRWRWMYYEDYIEQDSNEEWREIEINSRKFKVSSLGRVRLPNGLITKGFLDAGYFRVAREKYRVHRLVALAFCLKEKGKEYVNHVDGDPSNNKASNLE</sequence>
<dbReference type="Gene3D" id="1.10.10.10">
    <property type="entry name" value="Winged helix-like DNA-binding domain superfamily/Winged helix DNA-binding domain"/>
    <property type="match status" value="1"/>
</dbReference>
<gene>
    <name evidence="1" type="ORF">F8M41_004161</name>
</gene>
<keyword evidence="2" id="KW-1185">Reference proteome</keyword>
<proteinExistence type="predicted"/>
<dbReference type="SUPFAM" id="SSF54060">
    <property type="entry name" value="His-Me finger endonucleases"/>
    <property type="match status" value="1"/>
</dbReference>
<comment type="caution">
    <text evidence="1">The sequence shown here is derived from an EMBL/GenBank/DDBJ whole genome shotgun (WGS) entry which is preliminary data.</text>
</comment>
<dbReference type="InterPro" id="IPR036388">
    <property type="entry name" value="WH-like_DNA-bd_sf"/>
</dbReference>
<reference evidence="1 2" key="1">
    <citation type="journal article" date="2019" name="Environ. Microbiol.">
        <title>At the nexus of three kingdoms: the genome of the mycorrhizal fungus Gigaspora margarita provides insights into plant, endobacterial and fungal interactions.</title>
        <authorList>
            <person name="Venice F."/>
            <person name="Ghignone S."/>
            <person name="Salvioli di Fossalunga A."/>
            <person name="Amselem J."/>
            <person name="Novero M."/>
            <person name="Xianan X."/>
            <person name="Sedzielewska Toro K."/>
            <person name="Morin E."/>
            <person name="Lipzen A."/>
            <person name="Grigoriev I.V."/>
            <person name="Henrissat B."/>
            <person name="Martin F.M."/>
            <person name="Bonfante P."/>
        </authorList>
    </citation>
    <scope>NUCLEOTIDE SEQUENCE [LARGE SCALE GENOMIC DNA]</scope>
    <source>
        <strain evidence="1 2">BEG34</strain>
    </source>
</reference>
<dbReference type="SMART" id="SM00497">
    <property type="entry name" value="IENR1"/>
    <property type="match status" value="1"/>
</dbReference>
<dbReference type="AlphaFoldDB" id="A0A8H4A755"/>
<organism evidence="1 2">
    <name type="scientific">Gigaspora margarita</name>
    <dbReference type="NCBI Taxonomy" id="4874"/>
    <lineage>
        <taxon>Eukaryota</taxon>
        <taxon>Fungi</taxon>
        <taxon>Fungi incertae sedis</taxon>
        <taxon>Mucoromycota</taxon>
        <taxon>Glomeromycotina</taxon>
        <taxon>Glomeromycetes</taxon>
        <taxon>Diversisporales</taxon>
        <taxon>Gigasporaceae</taxon>
        <taxon>Gigaspora</taxon>
    </lineage>
</organism>
<accession>A0A8H4A755</accession>
<dbReference type="EMBL" id="WTPW01001377">
    <property type="protein sequence ID" value="KAF0439334.1"/>
    <property type="molecule type" value="Genomic_DNA"/>
</dbReference>
<dbReference type="InterPro" id="IPR044925">
    <property type="entry name" value="His-Me_finger_sf"/>
</dbReference>
<dbReference type="OrthoDB" id="447635at2759"/>
<evidence type="ECO:0000313" key="1">
    <source>
        <dbReference type="EMBL" id="KAF0439334.1"/>
    </source>
</evidence>